<sequence>MRDSVIIVRLRSVAIAFFIFTSIFLIVPSYASAFSLSDIPLIGFMFTKPVSSNLSIKKQVALVGNDNFSDSLFDVAQDEAIVFKVTVTNNSSAIFNDIVVIESPSENISMSETKIDIARLNRNETKEILIEATTNARNISVSEQKCAMNIANLLYKDELATSDSAEVCITNKLNSFGKVLGVQSILGSNSPSTGIFDEIGFIAIPLLTFMAGLALYLISLILEFRLL</sequence>
<evidence type="ECO:0000313" key="2">
    <source>
        <dbReference type="EMBL" id="PIZ44779.1"/>
    </source>
</evidence>
<feature type="transmembrane region" description="Helical" evidence="1">
    <location>
        <begin position="12"/>
        <end position="31"/>
    </location>
</feature>
<keyword evidence="1" id="KW-0472">Membrane</keyword>
<evidence type="ECO:0000256" key="1">
    <source>
        <dbReference type="SAM" id="Phobius"/>
    </source>
</evidence>
<dbReference type="AlphaFoldDB" id="A0A2M7TFR6"/>
<reference evidence="3" key="1">
    <citation type="submission" date="2017-09" db="EMBL/GenBank/DDBJ databases">
        <title>Depth-based differentiation of microbial function through sediment-hosted aquifers and enrichment of novel symbionts in the deep terrestrial subsurface.</title>
        <authorList>
            <person name="Probst A.J."/>
            <person name="Ladd B."/>
            <person name="Jarett J.K."/>
            <person name="Geller-Mcgrath D.E."/>
            <person name="Sieber C.M.K."/>
            <person name="Emerson J.B."/>
            <person name="Anantharaman K."/>
            <person name="Thomas B.C."/>
            <person name="Malmstrom R."/>
            <person name="Stieglmeier M."/>
            <person name="Klingl A."/>
            <person name="Woyke T."/>
            <person name="Ryan C.M."/>
            <person name="Banfield J.F."/>
        </authorList>
    </citation>
    <scope>NUCLEOTIDE SEQUENCE [LARGE SCALE GENOMIC DNA]</scope>
</reference>
<comment type="caution">
    <text evidence="2">The sequence shown here is derived from an EMBL/GenBank/DDBJ whole genome shotgun (WGS) entry which is preliminary data.</text>
</comment>
<evidence type="ECO:0008006" key="4">
    <source>
        <dbReference type="Google" id="ProtNLM"/>
    </source>
</evidence>
<keyword evidence="1" id="KW-0812">Transmembrane</keyword>
<name>A0A2M7TFR6_UNCKA</name>
<organism evidence="2 3">
    <name type="scientific">candidate division WWE3 bacterium CG_4_10_14_0_2_um_filter_41_14</name>
    <dbReference type="NCBI Taxonomy" id="1975072"/>
    <lineage>
        <taxon>Bacteria</taxon>
        <taxon>Katanobacteria</taxon>
    </lineage>
</organism>
<proteinExistence type="predicted"/>
<gene>
    <name evidence="2" type="ORF">COY32_06045</name>
</gene>
<dbReference type="Proteomes" id="UP000228920">
    <property type="component" value="Unassembled WGS sequence"/>
</dbReference>
<accession>A0A2M7TFR6</accession>
<protein>
    <recommendedName>
        <fullName evidence="4">DUF11 domain-containing protein</fullName>
    </recommendedName>
</protein>
<keyword evidence="1" id="KW-1133">Transmembrane helix</keyword>
<feature type="transmembrane region" description="Helical" evidence="1">
    <location>
        <begin position="199"/>
        <end position="222"/>
    </location>
</feature>
<evidence type="ECO:0000313" key="3">
    <source>
        <dbReference type="Proteomes" id="UP000228920"/>
    </source>
</evidence>
<dbReference type="EMBL" id="PFNL01000164">
    <property type="protein sequence ID" value="PIZ44779.1"/>
    <property type="molecule type" value="Genomic_DNA"/>
</dbReference>